<dbReference type="eggNOG" id="COG1309">
    <property type="taxonomic scope" value="Bacteria"/>
</dbReference>
<dbReference type="Proteomes" id="UP000028123">
    <property type="component" value="Unassembled WGS sequence"/>
</dbReference>
<feature type="domain" description="HTH tetR-type" evidence="5">
    <location>
        <begin position="10"/>
        <end position="70"/>
    </location>
</feature>
<dbReference type="RefSeq" id="WP_036690060.1">
    <property type="nucleotide sequence ID" value="NZ_JNVM01000031.1"/>
</dbReference>
<dbReference type="InterPro" id="IPR001647">
    <property type="entry name" value="HTH_TetR"/>
</dbReference>
<dbReference type="PROSITE" id="PS50977">
    <property type="entry name" value="HTH_TETR_2"/>
    <property type="match status" value="1"/>
</dbReference>
<organism evidence="6 7">
    <name type="scientific">Paenibacillus tyrfis</name>
    <dbReference type="NCBI Taxonomy" id="1501230"/>
    <lineage>
        <taxon>Bacteria</taxon>
        <taxon>Bacillati</taxon>
        <taxon>Bacillota</taxon>
        <taxon>Bacilli</taxon>
        <taxon>Bacillales</taxon>
        <taxon>Paenibacillaceae</taxon>
        <taxon>Paenibacillus</taxon>
    </lineage>
</organism>
<feature type="DNA-binding region" description="H-T-H motif" evidence="4">
    <location>
        <begin position="33"/>
        <end position="52"/>
    </location>
</feature>
<dbReference type="SUPFAM" id="SSF46689">
    <property type="entry name" value="Homeodomain-like"/>
    <property type="match status" value="1"/>
</dbReference>
<evidence type="ECO:0000313" key="7">
    <source>
        <dbReference type="Proteomes" id="UP000028123"/>
    </source>
</evidence>
<keyword evidence="2 4" id="KW-0238">DNA-binding</keyword>
<dbReference type="GO" id="GO:0003700">
    <property type="term" value="F:DNA-binding transcription factor activity"/>
    <property type="evidence" value="ECO:0007669"/>
    <property type="project" value="TreeGrafter"/>
</dbReference>
<gene>
    <name evidence="6" type="ORF">ET33_20835</name>
</gene>
<evidence type="ECO:0000313" key="6">
    <source>
        <dbReference type="EMBL" id="KEQ22804.1"/>
    </source>
</evidence>
<dbReference type="Pfam" id="PF00440">
    <property type="entry name" value="TetR_N"/>
    <property type="match status" value="1"/>
</dbReference>
<evidence type="ECO:0000256" key="3">
    <source>
        <dbReference type="ARBA" id="ARBA00023163"/>
    </source>
</evidence>
<dbReference type="OrthoDB" id="9812484at2"/>
<dbReference type="InterPro" id="IPR009057">
    <property type="entry name" value="Homeodomain-like_sf"/>
</dbReference>
<keyword evidence="3" id="KW-0804">Transcription</keyword>
<dbReference type="InterPro" id="IPR050109">
    <property type="entry name" value="HTH-type_TetR-like_transc_reg"/>
</dbReference>
<keyword evidence="1" id="KW-0805">Transcription regulation</keyword>
<dbReference type="PANTHER" id="PTHR30055:SF234">
    <property type="entry name" value="HTH-TYPE TRANSCRIPTIONAL REGULATOR BETI"/>
    <property type="match status" value="1"/>
</dbReference>
<dbReference type="EMBL" id="JNVM01000031">
    <property type="protein sequence ID" value="KEQ22804.1"/>
    <property type="molecule type" value="Genomic_DNA"/>
</dbReference>
<comment type="caution">
    <text evidence="6">The sequence shown here is derived from an EMBL/GenBank/DDBJ whole genome shotgun (WGS) entry which is preliminary data.</text>
</comment>
<evidence type="ECO:0000256" key="4">
    <source>
        <dbReference type="PROSITE-ProRule" id="PRU00335"/>
    </source>
</evidence>
<dbReference type="PRINTS" id="PR00455">
    <property type="entry name" value="HTHTETR"/>
</dbReference>
<sequence>MARNKGAKGQESRARLLAAAAEQFAGLGFYETKISSIVAQAGLTQPSFYLYFESKEAVFEELVGHFRSRLQELVTSSRLESGLQPGEVNARVLGVLETLFRFFAEDPHLTRIGLFQAPEAGSIKAELAALIRDNLLEEQRSGYFRSTLDMDIVAQCFAGTLERLTFAYLSEGSGRPGQLAAQVVELFMRGLLPEE</sequence>
<dbReference type="AlphaFoldDB" id="A0A081NWI1"/>
<dbReference type="InterPro" id="IPR036271">
    <property type="entry name" value="Tet_transcr_reg_TetR-rel_C_sf"/>
</dbReference>
<name>A0A081NWI1_9BACL</name>
<dbReference type="SUPFAM" id="SSF48498">
    <property type="entry name" value="Tetracyclin repressor-like, C-terminal domain"/>
    <property type="match status" value="1"/>
</dbReference>
<reference evidence="6 7" key="1">
    <citation type="submission" date="2014-06" db="EMBL/GenBank/DDBJ databases">
        <title>Draft genome sequence of Paenibacillus sp. MSt1.</title>
        <authorList>
            <person name="Aw Y.K."/>
            <person name="Ong K.S."/>
            <person name="Gan H.M."/>
            <person name="Lee S.M."/>
        </authorList>
    </citation>
    <scope>NUCLEOTIDE SEQUENCE [LARGE SCALE GENOMIC DNA]</scope>
    <source>
        <strain evidence="6 7">MSt1</strain>
    </source>
</reference>
<dbReference type="GO" id="GO:0000976">
    <property type="term" value="F:transcription cis-regulatory region binding"/>
    <property type="evidence" value="ECO:0007669"/>
    <property type="project" value="TreeGrafter"/>
</dbReference>
<dbReference type="PANTHER" id="PTHR30055">
    <property type="entry name" value="HTH-TYPE TRANSCRIPTIONAL REGULATOR RUTR"/>
    <property type="match status" value="1"/>
</dbReference>
<evidence type="ECO:0000256" key="1">
    <source>
        <dbReference type="ARBA" id="ARBA00023015"/>
    </source>
</evidence>
<evidence type="ECO:0000259" key="5">
    <source>
        <dbReference type="PROSITE" id="PS50977"/>
    </source>
</evidence>
<dbReference type="Gene3D" id="1.10.357.10">
    <property type="entry name" value="Tetracycline Repressor, domain 2"/>
    <property type="match status" value="1"/>
</dbReference>
<evidence type="ECO:0000256" key="2">
    <source>
        <dbReference type="ARBA" id="ARBA00023125"/>
    </source>
</evidence>
<protein>
    <submittedName>
        <fullName evidence="6">TetR family transcriptional regulator</fullName>
    </submittedName>
</protein>
<keyword evidence="7" id="KW-1185">Reference proteome</keyword>
<dbReference type="Gene3D" id="1.10.10.60">
    <property type="entry name" value="Homeodomain-like"/>
    <property type="match status" value="1"/>
</dbReference>
<accession>A0A081NWI1</accession>
<proteinExistence type="predicted"/>